<name>A0A151HZQ7_9HYME</name>
<accession>A0A151HZQ7</accession>
<dbReference type="Gene3D" id="1.20.1250.20">
    <property type="entry name" value="MFS general substrate transporter like domains"/>
    <property type="match status" value="1"/>
</dbReference>
<evidence type="ECO:0000256" key="5">
    <source>
        <dbReference type="SAM" id="Phobius"/>
    </source>
</evidence>
<feature type="transmembrane region" description="Helical" evidence="5">
    <location>
        <begin position="148"/>
        <end position="169"/>
    </location>
</feature>
<keyword evidence="3 5" id="KW-1133">Transmembrane helix</keyword>
<organism evidence="6 7">
    <name type="scientific">Atta colombica</name>
    <dbReference type="NCBI Taxonomy" id="520822"/>
    <lineage>
        <taxon>Eukaryota</taxon>
        <taxon>Metazoa</taxon>
        <taxon>Ecdysozoa</taxon>
        <taxon>Arthropoda</taxon>
        <taxon>Hexapoda</taxon>
        <taxon>Insecta</taxon>
        <taxon>Pterygota</taxon>
        <taxon>Neoptera</taxon>
        <taxon>Endopterygota</taxon>
        <taxon>Hymenoptera</taxon>
        <taxon>Apocrita</taxon>
        <taxon>Aculeata</taxon>
        <taxon>Formicoidea</taxon>
        <taxon>Formicidae</taxon>
        <taxon>Myrmicinae</taxon>
        <taxon>Atta</taxon>
    </lineage>
</organism>
<dbReference type="AlphaFoldDB" id="A0A151HZQ7"/>
<evidence type="ECO:0000256" key="1">
    <source>
        <dbReference type="ARBA" id="ARBA00004370"/>
    </source>
</evidence>
<evidence type="ECO:0000256" key="4">
    <source>
        <dbReference type="ARBA" id="ARBA00023136"/>
    </source>
</evidence>
<evidence type="ECO:0000313" key="6">
    <source>
        <dbReference type="EMBL" id="KYM76963.1"/>
    </source>
</evidence>
<dbReference type="InterPro" id="IPR036259">
    <property type="entry name" value="MFS_trans_sf"/>
</dbReference>
<proteinExistence type="predicted"/>
<sequence length="478" mass="55645">MTCFVITLVNLLPESPFYHLTKNNEIKAKDSLKWYRGQTYDDIEIKELKYRVSHLEKVICYILYFFLQITINVLKNRYVLSSFFACFFAFLAQQLSGVNIMIFYALTLFNVGGSGDLTGSEQTVLIGGVQILSCFLAMCLIDVVGRRILLIVSSVLMGLFLILLGKRFFIMVIDTHCSSIIARRSTIELPITRLALYLRSEKYADTSYKEKYILSQNIVDDTNNKKKCINLRFIDSYKFLSLEKLASYLDKAKLKITRSEFFNLSAELFYSSLTISENDYAHAIEDMQHLHNAHTDLLFCSITMYSSRSQNRKNLSRIAIRNLRLCEYIEFNTNFRTLPTMSLKKIWDGRYSMEAMIEKPNFHSKSVFSENLVAVHRENCKVMYTNSLIYYIEYDNIYDINVISGFVDRKKDMKKAKAIKSNDIDRSCIRSKLHEVCTISETKIALSPYDEKRYIVSDSTDTLLWGHYKILLYNKKEK</sequence>
<dbReference type="InterPro" id="IPR005828">
    <property type="entry name" value="MFS_sugar_transport-like"/>
</dbReference>
<dbReference type="InterPro" id="IPR050549">
    <property type="entry name" value="MFS_Trehalose_Transporter"/>
</dbReference>
<keyword evidence="7" id="KW-1185">Reference proteome</keyword>
<keyword evidence="4 5" id="KW-0472">Membrane</keyword>
<dbReference type="STRING" id="520822.A0A151HZQ7"/>
<dbReference type="PANTHER" id="PTHR48021">
    <property type="match status" value="1"/>
</dbReference>
<reference evidence="6 7" key="1">
    <citation type="submission" date="2015-09" db="EMBL/GenBank/DDBJ databases">
        <title>Atta colombica WGS genome.</title>
        <authorList>
            <person name="Nygaard S."/>
            <person name="Hu H."/>
            <person name="Boomsma J."/>
            <person name="Zhang G."/>
        </authorList>
    </citation>
    <scope>NUCLEOTIDE SEQUENCE [LARGE SCALE GENOMIC DNA]</scope>
    <source>
        <strain evidence="6">Treedump-2</strain>
        <tissue evidence="6">Whole body</tissue>
    </source>
</reference>
<feature type="transmembrane region" description="Helical" evidence="5">
    <location>
        <begin position="124"/>
        <end position="141"/>
    </location>
</feature>
<dbReference type="EMBL" id="KQ976713">
    <property type="protein sequence ID" value="KYM76963.1"/>
    <property type="molecule type" value="Genomic_DNA"/>
</dbReference>
<dbReference type="Pfam" id="PF00083">
    <property type="entry name" value="Sugar_tr"/>
    <property type="match status" value="1"/>
</dbReference>
<evidence type="ECO:0000256" key="3">
    <source>
        <dbReference type="ARBA" id="ARBA00022989"/>
    </source>
</evidence>
<dbReference type="PANTHER" id="PTHR48021:SF1">
    <property type="entry name" value="GH07001P-RELATED"/>
    <property type="match status" value="1"/>
</dbReference>
<evidence type="ECO:0000313" key="7">
    <source>
        <dbReference type="Proteomes" id="UP000078540"/>
    </source>
</evidence>
<dbReference type="SUPFAM" id="SSF103473">
    <property type="entry name" value="MFS general substrate transporter"/>
    <property type="match status" value="1"/>
</dbReference>
<dbReference type="GO" id="GO:0016020">
    <property type="term" value="C:membrane"/>
    <property type="evidence" value="ECO:0007669"/>
    <property type="project" value="UniProtKB-SubCell"/>
</dbReference>
<comment type="subcellular location">
    <subcellularLocation>
        <location evidence="1">Membrane</location>
    </subcellularLocation>
</comment>
<gene>
    <name evidence="6" type="ORF">ALC53_12620</name>
</gene>
<evidence type="ECO:0000256" key="2">
    <source>
        <dbReference type="ARBA" id="ARBA00022692"/>
    </source>
</evidence>
<dbReference type="Proteomes" id="UP000078540">
    <property type="component" value="Unassembled WGS sequence"/>
</dbReference>
<feature type="transmembrane region" description="Helical" evidence="5">
    <location>
        <begin position="78"/>
        <end position="104"/>
    </location>
</feature>
<keyword evidence="2 5" id="KW-0812">Transmembrane</keyword>
<protein>
    <submittedName>
        <fullName evidence="6">Facilitated trehalose transporter Tret1</fullName>
    </submittedName>
</protein>
<dbReference type="GO" id="GO:0022857">
    <property type="term" value="F:transmembrane transporter activity"/>
    <property type="evidence" value="ECO:0007669"/>
    <property type="project" value="InterPro"/>
</dbReference>